<dbReference type="SUPFAM" id="SSF55729">
    <property type="entry name" value="Acyl-CoA N-acyltransferases (Nat)"/>
    <property type="match status" value="1"/>
</dbReference>
<dbReference type="AlphaFoldDB" id="A0A918VQS6"/>
<keyword evidence="2" id="KW-1185">Reference proteome</keyword>
<gene>
    <name evidence="1" type="ORF">GCM10008090_28670</name>
</gene>
<accession>A0A918VQS6</accession>
<reference evidence="1" key="1">
    <citation type="journal article" date="2014" name="Int. J. Syst. Evol. Microbiol.">
        <title>Complete genome sequence of Corynebacterium casei LMG S-19264T (=DSM 44701T), isolated from a smear-ripened cheese.</title>
        <authorList>
            <consortium name="US DOE Joint Genome Institute (JGI-PGF)"/>
            <person name="Walter F."/>
            <person name="Albersmeier A."/>
            <person name="Kalinowski J."/>
            <person name="Ruckert C."/>
        </authorList>
    </citation>
    <scope>NUCLEOTIDE SEQUENCE</scope>
    <source>
        <strain evidence="1">KCTC 12711</strain>
    </source>
</reference>
<proteinExistence type="predicted"/>
<dbReference type="InterPro" id="IPR007434">
    <property type="entry name" value="FemAB-like"/>
</dbReference>
<protein>
    <recommendedName>
        <fullName evidence="3">N-acetyltransferase</fullName>
    </recommendedName>
</protein>
<dbReference type="Gene3D" id="3.40.630.30">
    <property type="match status" value="1"/>
</dbReference>
<sequence>MQLEVHTSIAEIDAVQWNAMLESNNPFMRHEFLLGLEATGCVSPDAGWQPSHLAVYQDTSQTRLLGAMPLYVKSHSYGEYIFDWAWADAFHRNGLHYYPKLSNAVPFTPATGERFLTASGSNPVEIADTMIKHALSLAEAAQMSSFHCLFCDPSQLDSYKNQRLLARHSTQFHWQNRDYTSFDHFLDQLSSKKRKNIRRERRRVSEAGIQYRWVTQADLTPRAADQMFDFYLRTVHCYGAQSYLNRDFFHYLVDNFSHQTLILLAQHEDQVVAGGLYFKSDDTLFGRYWGTTHDLHSVHFETCYYQAIDWCIQHGYARFEAGAQGEHKLARGLEPVTTYSAHWLRDPRFYDAVDEFLNEEQHHIQEYQTMLSQHSPFKATRK</sequence>
<comment type="caution">
    <text evidence="1">The sequence shown here is derived from an EMBL/GenBank/DDBJ whole genome shotgun (WGS) entry which is preliminary data.</text>
</comment>
<dbReference type="PANTHER" id="PTHR47017:SF1">
    <property type="entry name" value="ACYL-COA"/>
    <property type="match status" value="1"/>
</dbReference>
<evidence type="ECO:0000313" key="2">
    <source>
        <dbReference type="Proteomes" id="UP000614811"/>
    </source>
</evidence>
<organism evidence="1 2">
    <name type="scientific">Arenicella chitinivorans</name>
    <dbReference type="NCBI Taxonomy" id="1329800"/>
    <lineage>
        <taxon>Bacteria</taxon>
        <taxon>Pseudomonadati</taxon>
        <taxon>Pseudomonadota</taxon>
        <taxon>Gammaproteobacteria</taxon>
        <taxon>Arenicellales</taxon>
        <taxon>Arenicellaceae</taxon>
        <taxon>Arenicella</taxon>
    </lineage>
</organism>
<dbReference type="EMBL" id="BMXA01000006">
    <property type="protein sequence ID" value="GHA17244.1"/>
    <property type="molecule type" value="Genomic_DNA"/>
</dbReference>
<dbReference type="Pfam" id="PF04339">
    <property type="entry name" value="FemAB_like"/>
    <property type="match status" value="1"/>
</dbReference>
<dbReference type="PANTHER" id="PTHR47017">
    <property type="entry name" value="ACYL-COA"/>
    <property type="match status" value="1"/>
</dbReference>
<name>A0A918VQS6_9GAMM</name>
<dbReference type="Proteomes" id="UP000614811">
    <property type="component" value="Unassembled WGS sequence"/>
</dbReference>
<evidence type="ECO:0000313" key="1">
    <source>
        <dbReference type="EMBL" id="GHA17244.1"/>
    </source>
</evidence>
<reference evidence="1" key="2">
    <citation type="submission" date="2020-09" db="EMBL/GenBank/DDBJ databases">
        <authorList>
            <person name="Sun Q."/>
            <person name="Kim S."/>
        </authorList>
    </citation>
    <scope>NUCLEOTIDE SEQUENCE</scope>
    <source>
        <strain evidence="1">KCTC 12711</strain>
    </source>
</reference>
<evidence type="ECO:0008006" key="3">
    <source>
        <dbReference type="Google" id="ProtNLM"/>
    </source>
</evidence>
<dbReference type="RefSeq" id="WP_189402394.1">
    <property type="nucleotide sequence ID" value="NZ_BMXA01000006.1"/>
</dbReference>
<dbReference type="InterPro" id="IPR016181">
    <property type="entry name" value="Acyl_CoA_acyltransferase"/>
</dbReference>